<evidence type="ECO:0000313" key="3">
    <source>
        <dbReference type="WBParaSite" id="BTMF_0000219901-mRNA-1"/>
    </source>
</evidence>
<organism evidence="3">
    <name type="scientific">Brugia timori</name>
    <dbReference type="NCBI Taxonomy" id="42155"/>
    <lineage>
        <taxon>Eukaryota</taxon>
        <taxon>Metazoa</taxon>
        <taxon>Ecdysozoa</taxon>
        <taxon>Nematoda</taxon>
        <taxon>Chromadorea</taxon>
        <taxon>Rhabditida</taxon>
        <taxon>Spirurina</taxon>
        <taxon>Spiruromorpha</taxon>
        <taxon>Filarioidea</taxon>
        <taxon>Onchocercidae</taxon>
        <taxon>Brugia</taxon>
    </lineage>
</organism>
<reference evidence="3" key="1">
    <citation type="submission" date="2017-02" db="UniProtKB">
        <authorList>
            <consortium name="WormBaseParasite"/>
        </authorList>
    </citation>
    <scope>IDENTIFICATION</scope>
</reference>
<gene>
    <name evidence="1" type="ORF">BTMF_LOCUS1527</name>
</gene>
<dbReference type="EMBL" id="UZAG01001116">
    <property type="protein sequence ID" value="VDO10435.1"/>
    <property type="molecule type" value="Genomic_DNA"/>
</dbReference>
<dbReference type="WBParaSite" id="BTMF_0000219901-mRNA-1">
    <property type="protein sequence ID" value="BTMF_0000219901-mRNA-1"/>
    <property type="gene ID" value="BTMF_0000219901"/>
</dbReference>
<name>A0A0R3Q795_9BILA</name>
<sequence>MTGSYFMTDLVADSLSSEIDVDWSGAVLYTPYYTQALLYEVC</sequence>
<protein>
    <submittedName>
        <fullName evidence="3">AAA_12 domain-containing protein</fullName>
    </submittedName>
</protein>
<dbReference type="Proteomes" id="UP000280834">
    <property type="component" value="Unassembled WGS sequence"/>
</dbReference>
<accession>A0A0R3Q795</accession>
<keyword evidence="2" id="KW-1185">Reference proteome</keyword>
<dbReference type="STRING" id="42155.A0A0R3Q795"/>
<dbReference type="AlphaFoldDB" id="A0A0R3Q795"/>
<reference evidence="1 2" key="2">
    <citation type="submission" date="2018-11" db="EMBL/GenBank/DDBJ databases">
        <authorList>
            <consortium name="Pathogen Informatics"/>
        </authorList>
    </citation>
    <scope>NUCLEOTIDE SEQUENCE [LARGE SCALE GENOMIC DNA]</scope>
</reference>
<proteinExistence type="predicted"/>
<evidence type="ECO:0000313" key="1">
    <source>
        <dbReference type="EMBL" id="VDO10435.1"/>
    </source>
</evidence>
<evidence type="ECO:0000313" key="2">
    <source>
        <dbReference type="Proteomes" id="UP000280834"/>
    </source>
</evidence>